<evidence type="ECO:0000313" key="1">
    <source>
        <dbReference type="EMBL" id="PWB87315.1"/>
    </source>
</evidence>
<dbReference type="RefSeq" id="WP_116592064.1">
    <property type="nucleotide sequence ID" value="NZ_MZGS01000021.1"/>
</dbReference>
<reference evidence="1 2" key="1">
    <citation type="submission" date="2017-03" db="EMBL/GenBank/DDBJ databases">
        <title>Genome sequence of Methanobrevibacter thaueri.</title>
        <authorList>
            <person name="Poehlein A."/>
            <person name="Seedorf H."/>
            <person name="Daniel R."/>
        </authorList>
    </citation>
    <scope>NUCLEOTIDE SEQUENCE [LARGE SCALE GENOMIC DNA]</scope>
    <source>
        <strain evidence="1 2">DSM 11995</strain>
    </source>
</reference>
<evidence type="ECO:0000313" key="2">
    <source>
        <dbReference type="Proteomes" id="UP000251717"/>
    </source>
</evidence>
<name>A0A315XLY3_9EURY</name>
<comment type="caution">
    <text evidence="1">The sequence shown here is derived from an EMBL/GenBank/DDBJ whole genome shotgun (WGS) entry which is preliminary data.</text>
</comment>
<dbReference type="Proteomes" id="UP000251717">
    <property type="component" value="Unassembled WGS sequence"/>
</dbReference>
<organism evidence="1 2">
    <name type="scientific">Methanobrevibacter thaueri</name>
    <dbReference type="NCBI Taxonomy" id="190975"/>
    <lineage>
        <taxon>Archaea</taxon>
        <taxon>Methanobacteriati</taxon>
        <taxon>Methanobacteriota</taxon>
        <taxon>Methanomada group</taxon>
        <taxon>Methanobacteria</taxon>
        <taxon>Methanobacteriales</taxon>
        <taxon>Methanobacteriaceae</taxon>
        <taxon>Methanobrevibacter</taxon>
    </lineage>
</organism>
<accession>A0A315XLY3</accession>
<dbReference type="EMBL" id="MZGS01000021">
    <property type="protein sequence ID" value="PWB87315.1"/>
    <property type="molecule type" value="Genomic_DNA"/>
</dbReference>
<keyword evidence="2" id="KW-1185">Reference proteome</keyword>
<protein>
    <submittedName>
        <fullName evidence="1">Uncharacterized protein</fullName>
    </submittedName>
</protein>
<proteinExistence type="predicted"/>
<dbReference type="AlphaFoldDB" id="A0A315XLY3"/>
<gene>
    <name evidence="1" type="ORF">MBBTH_11120</name>
</gene>
<sequence length="282" mass="33410">MINEFNIQRLDEIIGDYDSPFFNYLLYSYDLSLNDCEVIIEDLKRDIEDNKIMPVNIVSTLEDYFKRSVTNRQKESKITYLSNLIRRDNEFYIKFLARYDILDEDIDLIYEKVRAKIISDNIPDFEIKRLLIYYFNNSVKQITYLKDLNMIRGRAYDTLIIKKAYRNHPNLIEQDIVEIVLDIQSEILDAKEFRNGIKRTFLNRCMQRSEKKKAQALSNLEYLVEGSGDSFSKLVSFKGLSKSEGNTIVSEIRDDIENGSIQPEDVDNIFLTKRFNEYNERE</sequence>